<keyword evidence="1" id="KW-0732">Signal</keyword>
<name>A0A2N6KBI0_9CYAN</name>
<evidence type="ECO:0000256" key="1">
    <source>
        <dbReference type="SAM" id="SignalP"/>
    </source>
</evidence>
<proteinExistence type="predicted"/>
<feature type="chain" id="PRO_5014821126" evidence="1">
    <location>
        <begin position="25"/>
        <end position="95"/>
    </location>
</feature>
<gene>
    <name evidence="2" type="ORF">CEN50_20830</name>
</gene>
<dbReference type="AlphaFoldDB" id="A0A2N6KBI0"/>
<comment type="caution">
    <text evidence="2">The sequence shown here is derived from an EMBL/GenBank/DDBJ whole genome shotgun (WGS) entry which is preliminary data.</text>
</comment>
<dbReference type="Proteomes" id="UP000235025">
    <property type="component" value="Unassembled WGS sequence"/>
</dbReference>
<reference evidence="2 3" key="1">
    <citation type="submission" date="2017-07" db="EMBL/GenBank/DDBJ databases">
        <title>Genomes of Fischerella (Mastigocladus) sp. strains.</title>
        <authorList>
            <person name="Miller S.R."/>
        </authorList>
    </citation>
    <scope>NUCLEOTIDE SEQUENCE [LARGE SCALE GENOMIC DNA]</scope>
    <source>
        <strain evidence="2 3">CCMEE 5268</strain>
    </source>
</reference>
<organism evidence="2 3">
    <name type="scientific">Fischerella thermalis CCMEE 5268</name>
    <dbReference type="NCBI Taxonomy" id="2019662"/>
    <lineage>
        <taxon>Bacteria</taxon>
        <taxon>Bacillati</taxon>
        <taxon>Cyanobacteriota</taxon>
        <taxon>Cyanophyceae</taxon>
        <taxon>Nostocales</taxon>
        <taxon>Hapalosiphonaceae</taxon>
        <taxon>Fischerella</taxon>
    </lineage>
</organism>
<accession>A0A2N6KBI0</accession>
<evidence type="ECO:0000313" key="3">
    <source>
        <dbReference type="Proteomes" id="UP000235025"/>
    </source>
</evidence>
<feature type="signal peptide" evidence="1">
    <location>
        <begin position="1"/>
        <end position="24"/>
    </location>
</feature>
<dbReference type="EMBL" id="NMQA01000273">
    <property type="protein sequence ID" value="PLZ95877.1"/>
    <property type="molecule type" value="Genomic_DNA"/>
</dbReference>
<evidence type="ECO:0000313" key="2">
    <source>
        <dbReference type="EMBL" id="PLZ95877.1"/>
    </source>
</evidence>
<sequence length="95" mass="10613">MISKILVPLLTSLTVMTVATVAQADALVSNGSGGDYSYELWQNTDNRGYYLKIWRRESYGKEEAYTTSSSFESSQKALEHFDCNYADKSLPACPK</sequence>
<protein>
    <submittedName>
        <fullName evidence="2">Uncharacterized protein</fullName>
    </submittedName>
</protein>